<dbReference type="Pfam" id="PF00067">
    <property type="entry name" value="p450"/>
    <property type="match status" value="1"/>
</dbReference>
<evidence type="ECO:0000256" key="14">
    <source>
        <dbReference type="PIRSR" id="PIRSR602403-1"/>
    </source>
</evidence>
<evidence type="ECO:0000256" key="12">
    <source>
        <dbReference type="ARBA" id="ARBA00023033"/>
    </source>
</evidence>
<reference evidence="16 17" key="1">
    <citation type="submission" date="2022-12" db="EMBL/GenBank/DDBJ databases">
        <title>Chromosome-level genome assembly of true bugs.</title>
        <authorList>
            <person name="Ma L."/>
            <person name="Li H."/>
        </authorList>
    </citation>
    <scope>NUCLEOTIDE SEQUENCE [LARGE SCALE GENOMIC DNA]</scope>
    <source>
        <strain evidence="16">Lab_2022b</strain>
    </source>
</reference>
<comment type="caution">
    <text evidence="16">The sequence shown here is derived from an EMBL/GenBank/DDBJ whole genome shotgun (WGS) entry which is preliminary data.</text>
</comment>
<keyword evidence="17" id="KW-1185">Reference proteome</keyword>
<evidence type="ECO:0000256" key="10">
    <source>
        <dbReference type="ARBA" id="ARBA00023002"/>
    </source>
</evidence>
<evidence type="ECO:0000256" key="11">
    <source>
        <dbReference type="ARBA" id="ARBA00023004"/>
    </source>
</evidence>
<keyword evidence="11 14" id="KW-0408">Iron</keyword>
<evidence type="ECO:0000256" key="2">
    <source>
        <dbReference type="ARBA" id="ARBA00003690"/>
    </source>
</evidence>
<dbReference type="GO" id="GO:0020037">
    <property type="term" value="F:heme binding"/>
    <property type="evidence" value="ECO:0007669"/>
    <property type="project" value="InterPro"/>
</dbReference>
<dbReference type="GO" id="GO:0005506">
    <property type="term" value="F:iron ion binding"/>
    <property type="evidence" value="ECO:0007669"/>
    <property type="project" value="InterPro"/>
</dbReference>
<keyword evidence="12 15" id="KW-0503">Monooxygenase</keyword>
<keyword evidence="10 15" id="KW-0560">Oxidoreductase</keyword>
<evidence type="ECO:0000256" key="8">
    <source>
        <dbReference type="ARBA" id="ARBA00022824"/>
    </source>
</evidence>
<organism evidence="16 17">
    <name type="scientific">Rhynocoris fuscipes</name>
    <dbReference type="NCBI Taxonomy" id="488301"/>
    <lineage>
        <taxon>Eukaryota</taxon>
        <taxon>Metazoa</taxon>
        <taxon>Ecdysozoa</taxon>
        <taxon>Arthropoda</taxon>
        <taxon>Hexapoda</taxon>
        <taxon>Insecta</taxon>
        <taxon>Pterygota</taxon>
        <taxon>Neoptera</taxon>
        <taxon>Paraneoptera</taxon>
        <taxon>Hemiptera</taxon>
        <taxon>Heteroptera</taxon>
        <taxon>Panheteroptera</taxon>
        <taxon>Cimicomorpha</taxon>
        <taxon>Reduviidae</taxon>
        <taxon>Harpactorinae</taxon>
        <taxon>Harpactorini</taxon>
        <taxon>Rhynocoris</taxon>
    </lineage>
</organism>
<keyword evidence="6 14" id="KW-0349">Heme</keyword>
<evidence type="ECO:0000256" key="15">
    <source>
        <dbReference type="RuleBase" id="RU000461"/>
    </source>
</evidence>
<keyword evidence="7 14" id="KW-0479">Metal-binding</keyword>
<evidence type="ECO:0000256" key="6">
    <source>
        <dbReference type="ARBA" id="ARBA00022617"/>
    </source>
</evidence>
<dbReference type="CDD" id="cd20628">
    <property type="entry name" value="CYP4"/>
    <property type="match status" value="1"/>
</dbReference>
<accession>A0AAW1D921</accession>
<dbReference type="FunFam" id="1.10.630.10:FF:000182">
    <property type="entry name" value="Cytochrome P450 3A4"/>
    <property type="match status" value="1"/>
</dbReference>
<evidence type="ECO:0000256" key="1">
    <source>
        <dbReference type="ARBA" id="ARBA00001971"/>
    </source>
</evidence>
<dbReference type="InterPro" id="IPR050196">
    <property type="entry name" value="Cytochrome_P450_Monoox"/>
</dbReference>
<comment type="similarity">
    <text evidence="5 15">Belongs to the cytochrome P450 family.</text>
</comment>
<evidence type="ECO:0000256" key="13">
    <source>
        <dbReference type="ARBA" id="ARBA00023136"/>
    </source>
</evidence>
<dbReference type="InterPro" id="IPR002403">
    <property type="entry name" value="Cyt_P450_E_grp-IV"/>
</dbReference>
<dbReference type="PRINTS" id="PR00385">
    <property type="entry name" value="P450"/>
</dbReference>
<evidence type="ECO:0000313" key="16">
    <source>
        <dbReference type="EMBL" id="KAK9505638.1"/>
    </source>
</evidence>
<evidence type="ECO:0000256" key="7">
    <source>
        <dbReference type="ARBA" id="ARBA00022723"/>
    </source>
</evidence>
<feature type="binding site" description="axial binding residue" evidence="14">
    <location>
        <position position="448"/>
    </location>
    <ligand>
        <name>heme</name>
        <dbReference type="ChEBI" id="CHEBI:30413"/>
    </ligand>
    <ligandPart>
        <name>Fe</name>
        <dbReference type="ChEBI" id="CHEBI:18248"/>
    </ligandPart>
</feature>
<keyword evidence="13" id="KW-0472">Membrane</keyword>
<protein>
    <recommendedName>
        <fullName evidence="18">Cytochrome P450</fullName>
    </recommendedName>
</protein>
<dbReference type="EMBL" id="JAPXFL010000006">
    <property type="protein sequence ID" value="KAK9505638.1"/>
    <property type="molecule type" value="Genomic_DNA"/>
</dbReference>
<dbReference type="PANTHER" id="PTHR24291:SF189">
    <property type="entry name" value="CYTOCHROME P450 4C3-RELATED"/>
    <property type="match status" value="1"/>
</dbReference>
<evidence type="ECO:0000256" key="5">
    <source>
        <dbReference type="ARBA" id="ARBA00010617"/>
    </source>
</evidence>
<sequence length="501" mass="57995">MIFEILITLVILLFTLYFYATFIPSLRTYFMVNKIHGPKGLPILGSALDINKLKYNEILEYFRSQTRKYPRVTLIWLLGVPMVFLDEPEDVAEVLGNVSNLDKGVEYIAIQPWLKEGLLLSTGEKWHSRRKLLTPTFHFRLLEENLQSMERHAQHLVNKLCSLGDKTIDIRDYIILCTLDVMCDTAMGIELGALDNPSLKYVKCVKSVGEVTIYRMQNLYLHRDWLFSLTSLGKQFKKDLAELHDFTTKIIRERKSERRNKVNKEENNQNDDFKPRKRKAFLDLLLEMDIEHKLTEADIREEVDTFLFEGHDTTAAAITFAIYLLGLHQDVQDKLIEEIDSIIPDKNEPITRQHLNDMKYMDQVVKESLRVYPSVPYISRLFTHDIKLKGGIVIPAGANVGVLPYIMHRKPEIYPEPEKFDPERFSPENISSRHPYAYIPFSAGPRNCIGQKFALMEIKVVLATLFKSVRVQSLTKREDVTVSPLLVLRSDVPLNIKVTPR</sequence>
<evidence type="ECO:0008006" key="18">
    <source>
        <dbReference type="Google" id="ProtNLM"/>
    </source>
</evidence>
<keyword evidence="8" id="KW-0256">Endoplasmic reticulum</keyword>
<dbReference type="PRINTS" id="PR00465">
    <property type="entry name" value="EP450IV"/>
</dbReference>
<evidence type="ECO:0000256" key="3">
    <source>
        <dbReference type="ARBA" id="ARBA00004174"/>
    </source>
</evidence>
<comment type="cofactor">
    <cofactor evidence="1 14">
        <name>heme</name>
        <dbReference type="ChEBI" id="CHEBI:30413"/>
    </cofactor>
</comment>
<dbReference type="Proteomes" id="UP001461498">
    <property type="component" value="Unassembled WGS sequence"/>
</dbReference>
<dbReference type="GO" id="GO:0004497">
    <property type="term" value="F:monooxygenase activity"/>
    <property type="evidence" value="ECO:0007669"/>
    <property type="project" value="UniProtKB-KW"/>
</dbReference>
<dbReference type="PANTHER" id="PTHR24291">
    <property type="entry name" value="CYTOCHROME P450 FAMILY 4"/>
    <property type="match status" value="1"/>
</dbReference>
<evidence type="ECO:0000313" key="17">
    <source>
        <dbReference type="Proteomes" id="UP001461498"/>
    </source>
</evidence>
<dbReference type="AlphaFoldDB" id="A0AAW1D921"/>
<gene>
    <name evidence="16" type="ORF">O3M35_009641</name>
</gene>
<dbReference type="InterPro" id="IPR017972">
    <property type="entry name" value="Cyt_P450_CS"/>
</dbReference>
<dbReference type="InterPro" id="IPR001128">
    <property type="entry name" value="Cyt_P450"/>
</dbReference>
<keyword evidence="9" id="KW-0492">Microsome</keyword>
<evidence type="ECO:0000256" key="4">
    <source>
        <dbReference type="ARBA" id="ARBA00004406"/>
    </source>
</evidence>
<evidence type="ECO:0000256" key="9">
    <source>
        <dbReference type="ARBA" id="ARBA00022848"/>
    </source>
</evidence>
<dbReference type="Gene3D" id="1.10.630.10">
    <property type="entry name" value="Cytochrome P450"/>
    <property type="match status" value="1"/>
</dbReference>
<proteinExistence type="inferred from homology"/>
<dbReference type="GO" id="GO:0005789">
    <property type="term" value="C:endoplasmic reticulum membrane"/>
    <property type="evidence" value="ECO:0007669"/>
    <property type="project" value="UniProtKB-SubCell"/>
</dbReference>
<dbReference type="SUPFAM" id="SSF48264">
    <property type="entry name" value="Cytochrome P450"/>
    <property type="match status" value="1"/>
</dbReference>
<comment type="function">
    <text evidence="2">May be involved in the metabolism of insect hormones and in the breakdown of synthetic insecticides.</text>
</comment>
<name>A0AAW1D921_9HEMI</name>
<comment type="subcellular location">
    <subcellularLocation>
        <location evidence="4">Endoplasmic reticulum membrane</location>
        <topology evidence="4">Peripheral membrane protein</topology>
    </subcellularLocation>
    <subcellularLocation>
        <location evidence="3">Microsome membrane</location>
        <topology evidence="3">Peripheral membrane protein</topology>
    </subcellularLocation>
</comment>
<dbReference type="InterPro" id="IPR036396">
    <property type="entry name" value="Cyt_P450_sf"/>
</dbReference>
<dbReference type="PROSITE" id="PS00086">
    <property type="entry name" value="CYTOCHROME_P450"/>
    <property type="match status" value="1"/>
</dbReference>
<dbReference type="GO" id="GO:0016705">
    <property type="term" value="F:oxidoreductase activity, acting on paired donors, with incorporation or reduction of molecular oxygen"/>
    <property type="evidence" value="ECO:0007669"/>
    <property type="project" value="InterPro"/>
</dbReference>